<evidence type="ECO:0000259" key="7">
    <source>
        <dbReference type="Pfam" id="PF14322"/>
    </source>
</evidence>
<keyword evidence="4" id="KW-0472">Membrane</keyword>
<dbReference type="Gene3D" id="1.25.40.390">
    <property type="match status" value="1"/>
</dbReference>
<dbReference type="RefSeq" id="WP_377112310.1">
    <property type="nucleotide sequence ID" value="NZ_JBHTHZ010000002.1"/>
</dbReference>
<evidence type="ECO:0000259" key="6">
    <source>
        <dbReference type="Pfam" id="PF07980"/>
    </source>
</evidence>
<evidence type="ECO:0000313" key="8">
    <source>
        <dbReference type="EMBL" id="MFD0793067.1"/>
    </source>
</evidence>
<dbReference type="EMBL" id="JBHTHZ010000002">
    <property type="protein sequence ID" value="MFD0793067.1"/>
    <property type="molecule type" value="Genomic_DNA"/>
</dbReference>
<dbReference type="Pfam" id="PF07980">
    <property type="entry name" value="SusD_RagB"/>
    <property type="match status" value="1"/>
</dbReference>
<name>A0ABW3APX2_9SPHI</name>
<feature type="domain" description="SusD-like N-terminal" evidence="7">
    <location>
        <begin position="37"/>
        <end position="223"/>
    </location>
</feature>
<comment type="similarity">
    <text evidence="2">Belongs to the SusD family.</text>
</comment>
<dbReference type="CDD" id="cd08977">
    <property type="entry name" value="SusD"/>
    <property type="match status" value="1"/>
</dbReference>
<proteinExistence type="inferred from homology"/>
<protein>
    <submittedName>
        <fullName evidence="8">RagB/SusD family nutrient uptake outer membrane protein</fullName>
    </submittedName>
</protein>
<dbReference type="Proteomes" id="UP001597010">
    <property type="component" value="Unassembled WGS sequence"/>
</dbReference>
<evidence type="ECO:0000256" key="5">
    <source>
        <dbReference type="ARBA" id="ARBA00023237"/>
    </source>
</evidence>
<reference evidence="9" key="1">
    <citation type="journal article" date="2019" name="Int. J. Syst. Evol. Microbiol.">
        <title>The Global Catalogue of Microorganisms (GCM) 10K type strain sequencing project: providing services to taxonomists for standard genome sequencing and annotation.</title>
        <authorList>
            <consortium name="The Broad Institute Genomics Platform"/>
            <consortium name="The Broad Institute Genome Sequencing Center for Infectious Disease"/>
            <person name="Wu L."/>
            <person name="Ma J."/>
        </authorList>
    </citation>
    <scope>NUCLEOTIDE SEQUENCE [LARGE SCALE GENOMIC DNA]</scope>
    <source>
        <strain evidence="9">CCUG 61484</strain>
    </source>
</reference>
<sequence length="576" mass="63663">MKKLYNLIFLCTIGLAVFSCKKDGFLGQTQTSNLTEDVVFKDSVNATAFLTNIYTSIGFSEIGNRFSNGGLDVASDEAEPYDNSATTTIGFANGSVDANTVSGDAYDKCYNNIRAVNVFLKHLPQTPLKDVTKAELKAEARFLRAWYYSILLKHYGGVALVGDTVYNYTDKIDAKRNTFEECVNYIVSECDAAAQTLPVTQSGLLYGRASTGACLALKARVLLYAASPLFNDPSPGSDTPLGIANGDQKALVGYTDYKASRWEDAAKAAEAVINLGAYSLVVDNSTAPGYGFQYVFTKRVNTEYIWQLMRPSNQELENIYLPPSRGARGGGFPYQEFVDAFETSEGLAITDPKAQYDPNNPYAGRDPRLEYSIIHDQSTYITNTSLNQTPINIYTVNGLGVGVDAIYAGTKTGYYSKKMLDPAAVPNSFNVTERCIPLIRYAEVLLNYAEAINEFEGPAKAYEPIQKIRMRAGLNPYTLPAGLSQADMRKVIQHERRIELAFEGHRFWDVRRWKLGQETQTMQMTGLEVKRNGSGALLGYNHINVRKHGFKPALYLWPIPTSEVAKSPLTVQNPGY</sequence>
<dbReference type="SUPFAM" id="SSF48452">
    <property type="entry name" value="TPR-like"/>
    <property type="match status" value="1"/>
</dbReference>
<dbReference type="InterPro" id="IPR012944">
    <property type="entry name" value="SusD_RagB_dom"/>
</dbReference>
<dbReference type="Pfam" id="PF14322">
    <property type="entry name" value="SusD-like_3"/>
    <property type="match status" value="1"/>
</dbReference>
<evidence type="ECO:0000256" key="2">
    <source>
        <dbReference type="ARBA" id="ARBA00006275"/>
    </source>
</evidence>
<keyword evidence="3" id="KW-0732">Signal</keyword>
<evidence type="ECO:0000256" key="3">
    <source>
        <dbReference type="ARBA" id="ARBA00022729"/>
    </source>
</evidence>
<dbReference type="PROSITE" id="PS51257">
    <property type="entry name" value="PROKAR_LIPOPROTEIN"/>
    <property type="match status" value="1"/>
</dbReference>
<keyword evidence="9" id="KW-1185">Reference proteome</keyword>
<accession>A0ABW3APX2</accession>
<feature type="domain" description="RagB/SusD" evidence="6">
    <location>
        <begin position="309"/>
        <end position="576"/>
    </location>
</feature>
<evidence type="ECO:0000313" key="9">
    <source>
        <dbReference type="Proteomes" id="UP001597010"/>
    </source>
</evidence>
<gene>
    <name evidence="8" type="ORF">ACFQZX_05525</name>
</gene>
<comment type="subcellular location">
    <subcellularLocation>
        <location evidence="1">Cell outer membrane</location>
    </subcellularLocation>
</comment>
<evidence type="ECO:0000256" key="4">
    <source>
        <dbReference type="ARBA" id="ARBA00023136"/>
    </source>
</evidence>
<dbReference type="InterPro" id="IPR033985">
    <property type="entry name" value="SusD-like_N"/>
</dbReference>
<keyword evidence="5" id="KW-0998">Cell outer membrane</keyword>
<comment type="caution">
    <text evidence="8">The sequence shown here is derived from an EMBL/GenBank/DDBJ whole genome shotgun (WGS) entry which is preliminary data.</text>
</comment>
<evidence type="ECO:0000256" key="1">
    <source>
        <dbReference type="ARBA" id="ARBA00004442"/>
    </source>
</evidence>
<organism evidence="8 9">
    <name type="scientific">Mucilaginibacter litoreus</name>
    <dbReference type="NCBI Taxonomy" id="1048221"/>
    <lineage>
        <taxon>Bacteria</taxon>
        <taxon>Pseudomonadati</taxon>
        <taxon>Bacteroidota</taxon>
        <taxon>Sphingobacteriia</taxon>
        <taxon>Sphingobacteriales</taxon>
        <taxon>Sphingobacteriaceae</taxon>
        <taxon>Mucilaginibacter</taxon>
    </lineage>
</organism>
<dbReference type="InterPro" id="IPR011990">
    <property type="entry name" value="TPR-like_helical_dom_sf"/>
</dbReference>